<gene>
    <name evidence="2" type="ORF">ECPE_LOCUS12671</name>
</gene>
<feature type="compositionally biased region" description="Polar residues" evidence="1">
    <location>
        <begin position="193"/>
        <end position="208"/>
    </location>
</feature>
<proteinExistence type="predicted"/>
<dbReference type="OrthoDB" id="79941at2759"/>
<name>A0A183B0D6_9TREM</name>
<keyword evidence="3" id="KW-1185">Reference proteome</keyword>
<dbReference type="EMBL" id="UZAN01053371">
    <property type="protein sequence ID" value="VDP89943.1"/>
    <property type="molecule type" value="Genomic_DNA"/>
</dbReference>
<feature type="region of interest" description="Disordered" evidence="1">
    <location>
        <begin position="155"/>
        <end position="218"/>
    </location>
</feature>
<reference evidence="2 3" key="2">
    <citation type="submission" date="2018-11" db="EMBL/GenBank/DDBJ databases">
        <authorList>
            <consortium name="Pathogen Informatics"/>
        </authorList>
    </citation>
    <scope>NUCLEOTIDE SEQUENCE [LARGE SCALE GENOMIC DNA]</scope>
    <source>
        <strain evidence="2 3">Egypt</strain>
    </source>
</reference>
<evidence type="ECO:0000256" key="1">
    <source>
        <dbReference type="SAM" id="MobiDB-lite"/>
    </source>
</evidence>
<evidence type="ECO:0000313" key="3">
    <source>
        <dbReference type="Proteomes" id="UP000272942"/>
    </source>
</evidence>
<accession>A0A183B0D6</accession>
<protein>
    <submittedName>
        <fullName evidence="4">Suf domain-containing protein</fullName>
    </submittedName>
</protein>
<dbReference type="Proteomes" id="UP000272942">
    <property type="component" value="Unassembled WGS sequence"/>
</dbReference>
<organism evidence="4">
    <name type="scientific">Echinostoma caproni</name>
    <dbReference type="NCBI Taxonomy" id="27848"/>
    <lineage>
        <taxon>Eukaryota</taxon>
        <taxon>Metazoa</taxon>
        <taxon>Spiralia</taxon>
        <taxon>Lophotrochozoa</taxon>
        <taxon>Platyhelminthes</taxon>
        <taxon>Trematoda</taxon>
        <taxon>Digenea</taxon>
        <taxon>Plagiorchiida</taxon>
        <taxon>Echinostomata</taxon>
        <taxon>Echinostomatoidea</taxon>
        <taxon>Echinostomatidae</taxon>
        <taxon>Echinostoma</taxon>
    </lineage>
</organism>
<evidence type="ECO:0000313" key="2">
    <source>
        <dbReference type="EMBL" id="VDP89943.1"/>
    </source>
</evidence>
<reference evidence="4" key="1">
    <citation type="submission" date="2016-06" db="UniProtKB">
        <authorList>
            <consortium name="WormBaseParasite"/>
        </authorList>
    </citation>
    <scope>IDENTIFICATION</scope>
</reference>
<feature type="compositionally biased region" description="Low complexity" evidence="1">
    <location>
        <begin position="159"/>
        <end position="179"/>
    </location>
</feature>
<dbReference type="WBParaSite" id="ECPE_0001270701-mRNA-1">
    <property type="protein sequence ID" value="ECPE_0001270701-mRNA-1"/>
    <property type="gene ID" value="ECPE_0001270701"/>
</dbReference>
<evidence type="ECO:0000313" key="4">
    <source>
        <dbReference type="WBParaSite" id="ECPE_0001270701-mRNA-1"/>
    </source>
</evidence>
<dbReference type="AlphaFoldDB" id="A0A183B0D6"/>
<sequence>MHQMYQKACELYEKAVEKVNASGLKLPTSLLPRPPAPFMPPGGAVHAGHLGATTATGVGGRLPIPGLLPPPPPPLLPHSLSIIGAPPHPIPPAPGVFNSDPVYQAAYASAYQQTLKAIPAPKDGGPTPDTPEFAAMWQRYMDHYLRYYLRTNTMTTTSQEQPQQQQHQPQQQQQQKQQIPLPPKKESAPGNDMSPTNAQSAADQSSNDGPGKMPVSTV</sequence>